<keyword evidence="5" id="KW-0804">Transcription</keyword>
<accession>A0A3B0Y9Q7</accession>
<evidence type="ECO:0000259" key="6">
    <source>
        <dbReference type="Pfam" id="PF04542"/>
    </source>
</evidence>
<dbReference type="NCBIfam" id="NF009166">
    <property type="entry name" value="PRK12513.1"/>
    <property type="match status" value="1"/>
</dbReference>
<dbReference type="AlphaFoldDB" id="A0A3B0Y9Q7"/>
<evidence type="ECO:0000256" key="5">
    <source>
        <dbReference type="ARBA" id="ARBA00023163"/>
    </source>
</evidence>
<dbReference type="InterPro" id="IPR013324">
    <property type="entry name" value="RNA_pol_sigma_r3/r4-like"/>
</dbReference>
<keyword evidence="4" id="KW-0238">DNA-binding</keyword>
<reference evidence="8" key="1">
    <citation type="submission" date="2018-06" db="EMBL/GenBank/DDBJ databases">
        <authorList>
            <person name="Zhirakovskaya E."/>
        </authorList>
    </citation>
    <scope>NUCLEOTIDE SEQUENCE</scope>
</reference>
<dbReference type="GO" id="GO:0006352">
    <property type="term" value="P:DNA-templated transcription initiation"/>
    <property type="evidence" value="ECO:0007669"/>
    <property type="project" value="InterPro"/>
</dbReference>
<dbReference type="Gene3D" id="1.10.1740.10">
    <property type="match status" value="1"/>
</dbReference>
<dbReference type="Gene3D" id="1.10.10.10">
    <property type="entry name" value="Winged helix-like DNA-binding domain superfamily/Winged helix DNA-binding domain"/>
    <property type="match status" value="1"/>
</dbReference>
<dbReference type="InterPro" id="IPR013325">
    <property type="entry name" value="RNA_pol_sigma_r2"/>
</dbReference>
<dbReference type="InterPro" id="IPR013249">
    <property type="entry name" value="RNA_pol_sigma70_r4_t2"/>
</dbReference>
<sequence length="199" mass="23229">MPDKILQVPNDEELSDEELMSAYRDGSAAAFDVIYSRHKGGLYRYYLRQLNQRTEIANELFQDTWMKLINARSSYLPSAKFTTWLYHMAHNRLVDFWRSEKHIKEQLSYDDAPECRQQDAQRAEPENELQNEQLRQQIIKAISVLPEEQRSAILLKEEAALSLAEIAHVTGVNRETVKSRLRYGVKRLQGLLHPLRSIS</sequence>
<dbReference type="InterPro" id="IPR039425">
    <property type="entry name" value="RNA_pol_sigma-70-like"/>
</dbReference>
<dbReference type="NCBIfam" id="TIGR02937">
    <property type="entry name" value="sigma70-ECF"/>
    <property type="match status" value="1"/>
</dbReference>
<dbReference type="InterPro" id="IPR014284">
    <property type="entry name" value="RNA_pol_sigma-70_dom"/>
</dbReference>
<evidence type="ECO:0000259" key="7">
    <source>
        <dbReference type="Pfam" id="PF08281"/>
    </source>
</evidence>
<protein>
    <recommendedName>
        <fullName evidence="9">RNA polymerase ECF-type sigma factor</fullName>
    </recommendedName>
</protein>
<evidence type="ECO:0000313" key="8">
    <source>
        <dbReference type="EMBL" id="VAW65354.1"/>
    </source>
</evidence>
<dbReference type="GO" id="GO:0016987">
    <property type="term" value="F:sigma factor activity"/>
    <property type="evidence" value="ECO:0007669"/>
    <property type="project" value="UniProtKB-KW"/>
</dbReference>
<dbReference type="EMBL" id="UOFI01000067">
    <property type="protein sequence ID" value="VAW65354.1"/>
    <property type="molecule type" value="Genomic_DNA"/>
</dbReference>
<dbReference type="PANTHER" id="PTHR43133:SF8">
    <property type="entry name" value="RNA POLYMERASE SIGMA FACTOR HI_1459-RELATED"/>
    <property type="match status" value="1"/>
</dbReference>
<dbReference type="PANTHER" id="PTHR43133">
    <property type="entry name" value="RNA POLYMERASE ECF-TYPE SIGMA FACTO"/>
    <property type="match status" value="1"/>
</dbReference>
<proteinExistence type="inferred from homology"/>
<evidence type="ECO:0008006" key="9">
    <source>
        <dbReference type="Google" id="ProtNLM"/>
    </source>
</evidence>
<name>A0A3B0Y9Q7_9ZZZZ</name>
<gene>
    <name evidence="8" type="ORF">MNBD_GAMMA09-2943</name>
</gene>
<evidence type="ECO:0000256" key="3">
    <source>
        <dbReference type="ARBA" id="ARBA00023082"/>
    </source>
</evidence>
<evidence type="ECO:0000256" key="1">
    <source>
        <dbReference type="ARBA" id="ARBA00010641"/>
    </source>
</evidence>
<keyword evidence="3" id="KW-0731">Sigma factor</keyword>
<dbReference type="Pfam" id="PF04542">
    <property type="entry name" value="Sigma70_r2"/>
    <property type="match status" value="1"/>
</dbReference>
<keyword evidence="2" id="KW-0805">Transcription regulation</keyword>
<organism evidence="8">
    <name type="scientific">hydrothermal vent metagenome</name>
    <dbReference type="NCBI Taxonomy" id="652676"/>
    <lineage>
        <taxon>unclassified sequences</taxon>
        <taxon>metagenomes</taxon>
        <taxon>ecological metagenomes</taxon>
    </lineage>
</organism>
<evidence type="ECO:0000256" key="4">
    <source>
        <dbReference type="ARBA" id="ARBA00023125"/>
    </source>
</evidence>
<feature type="domain" description="RNA polymerase sigma factor 70 region 4 type 2" evidence="7">
    <location>
        <begin position="135"/>
        <end position="188"/>
    </location>
</feature>
<evidence type="ECO:0000256" key="2">
    <source>
        <dbReference type="ARBA" id="ARBA00023015"/>
    </source>
</evidence>
<dbReference type="SUPFAM" id="SSF88659">
    <property type="entry name" value="Sigma3 and sigma4 domains of RNA polymerase sigma factors"/>
    <property type="match status" value="1"/>
</dbReference>
<dbReference type="InterPro" id="IPR036388">
    <property type="entry name" value="WH-like_DNA-bd_sf"/>
</dbReference>
<dbReference type="GO" id="GO:0003677">
    <property type="term" value="F:DNA binding"/>
    <property type="evidence" value="ECO:0007669"/>
    <property type="project" value="UniProtKB-KW"/>
</dbReference>
<dbReference type="CDD" id="cd06171">
    <property type="entry name" value="Sigma70_r4"/>
    <property type="match status" value="1"/>
</dbReference>
<dbReference type="Pfam" id="PF08281">
    <property type="entry name" value="Sigma70_r4_2"/>
    <property type="match status" value="1"/>
</dbReference>
<feature type="domain" description="RNA polymerase sigma-70 region 2" evidence="6">
    <location>
        <begin position="35"/>
        <end position="101"/>
    </location>
</feature>
<dbReference type="SUPFAM" id="SSF88946">
    <property type="entry name" value="Sigma2 domain of RNA polymerase sigma factors"/>
    <property type="match status" value="1"/>
</dbReference>
<dbReference type="InterPro" id="IPR007627">
    <property type="entry name" value="RNA_pol_sigma70_r2"/>
</dbReference>
<comment type="similarity">
    <text evidence="1">Belongs to the sigma-70 factor family. ECF subfamily.</text>
</comment>